<sequence>MAYGACMFNTEHDVRFFPAFSRTASNLQLLMNSKPLGNGTM</sequence>
<organism evidence="1 2">
    <name type="scientific">Acidisarcina polymorpha</name>
    <dbReference type="NCBI Taxonomy" id="2211140"/>
    <lineage>
        <taxon>Bacteria</taxon>
        <taxon>Pseudomonadati</taxon>
        <taxon>Acidobacteriota</taxon>
        <taxon>Terriglobia</taxon>
        <taxon>Terriglobales</taxon>
        <taxon>Acidobacteriaceae</taxon>
        <taxon>Acidisarcina</taxon>
    </lineage>
</organism>
<proteinExistence type="predicted"/>
<keyword evidence="2" id="KW-1185">Reference proteome</keyword>
<evidence type="ECO:0000313" key="1">
    <source>
        <dbReference type="EMBL" id="AXC11969.1"/>
    </source>
</evidence>
<evidence type="ECO:0000313" key="2">
    <source>
        <dbReference type="Proteomes" id="UP000253606"/>
    </source>
</evidence>
<gene>
    <name evidence="1" type="ORF">ACPOL_2656</name>
</gene>
<reference evidence="1 2" key="1">
    <citation type="journal article" date="2018" name="Front. Microbiol.">
        <title>Hydrolytic Capabilities as a Key to Environmental Success: Chitinolytic and Cellulolytic Acidobacteria From Acidic Sub-arctic Soils and Boreal Peatlands.</title>
        <authorList>
            <person name="Belova S.E."/>
            <person name="Ravin N.V."/>
            <person name="Pankratov T.A."/>
            <person name="Rakitin A.L."/>
            <person name="Ivanova A.A."/>
            <person name="Beletsky A.V."/>
            <person name="Mardanov A.V."/>
            <person name="Sinninghe Damste J.S."/>
            <person name="Dedysh S.N."/>
        </authorList>
    </citation>
    <scope>NUCLEOTIDE SEQUENCE [LARGE SCALE GENOMIC DNA]</scope>
    <source>
        <strain evidence="1 2">SBC82</strain>
    </source>
</reference>
<name>A0A2Z5FYM3_9BACT</name>
<dbReference type="EMBL" id="CP030840">
    <property type="protein sequence ID" value="AXC11969.1"/>
    <property type="molecule type" value="Genomic_DNA"/>
</dbReference>
<dbReference type="AlphaFoldDB" id="A0A2Z5FYM3"/>
<protein>
    <submittedName>
        <fullName evidence="1">Uncharacterized protein</fullName>
    </submittedName>
</protein>
<dbReference type="Proteomes" id="UP000253606">
    <property type="component" value="Chromosome"/>
</dbReference>
<accession>A0A2Z5FYM3</accession>
<dbReference type="KEGG" id="abas:ACPOL_2656"/>